<keyword evidence="5 7" id="KW-1133">Transmembrane helix</keyword>
<dbReference type="InterPro" id="IPR051800">
    <property type="entry name" value="PqiA-PqiB_transport"/>
</dbReference>
<evidence type="ECO:0000256" key="6">
    <source>
        <dbReference type="ARBA" id="ARBA00023136"/>
    </source>
</evidence>
<evidence type="ECO:0000313" key="9">
    <source>
        <dbReference type="EMBL" id="SUJ04008.1"/>
    </source>
</evidence>
<dbReference type="PANTHER" id="PTHR30462:SF0">
    <property type="entry name" value="INTERMEMBRANE TRANSPORT PROTEIN YEBT"/>
    <property type="match status" value="1"/>
</dbReference>
<dbReference type="InterPro" id="IPR003399">
    <property type="entry name" value="Mce/MlaD"/>
</dbReference>
<reference evidence="9 10" key="1">
    <citation type="submission" date="2018-06" db="EMBL/GenBank/DDBJ databases">
        <authorList>
            <consortium name="Pathogen Informatics"/>
            <person name="Doyle S."/>
        </authorList>
    </citation>
    <scope>NUCLEOTIDE SEQUENCE [LARGE SCALE GENOMIC DNA]</scope>
    <source>
        <strain evidence="9 10">NCTC10738</strain>
    </source>
</reference>
<dbReference type="AlphaFoldDB" id="A0A380BMW7"/>
<protein>
    <submittedName>
        <fullName evidence="9">Paraquat-inducible protein B</fullName>
    </submittedName>
</protein>
<keyword evidence="2" id="KW-1003">Cell membrane</keyword>
<feature type="domain" description="Mce/MlaD" evidence="8">
    <location>
        <begin position="630"/>
        <end position="718"/>
    </location>
</feature>
<evidence type="ECO:0000256" key="4">
    <source>
        <dbReference type="ARBA" id="ARBA00022692"/>
    </source>
</evidence>
<dbReference type="GO" id="GO:0005886">
    <property type="term" value="C:plasma membrane"/>
    <property type="evidence" value="ECO:0007669"/>
    <property type="project" value="UniProtKB-SubCell"/>
</dbReference>
<organism evidence="9 10">
    <name type="scientific">Shewanella algae</name>
    <dbReference type="NCBI Taxonomy" id="38313"/>
    <lineage>
        <taxon>Bacteria</taxon>
        <taxon>Pseudomonadati</taxon>
        <taxon>Pseudomonadota</taxon>
        <taxon>Gammaproteobacteria</taxon>
        <taxon>Alteromonadales</taxon>
        <taxon>Shewanellaceae</taxon>
        <taxon>Shewanella</taxon>
    </lineage>
</organism>
<keyword evidence="6 7" id="KW-0472">Membrane</keyword>
<evidence type="ECO:0000256" key="7">
    <source>
        <dbReference type="SAM" id="Phobius"/>
    </source>
</evidence>
<keyword evidence="10" id="KW-1185">Reference proteome</keyword>
<feature type="transmembrane region" description="Helical" evidence="7">
    <location>
        <begin position="14"/>
        <end position="34"/>
    </location>
</feature>
<proteinExistence type="predicted"/>
<keyword evidence="3" id="KW-0997">Cell inner membrane</keyword>
<comment type="subcellular location">
    <subcellularLocation>
        <location evidence="1">Cell inner membrane</location>
    </subcellularLocation>
</comment>
<dbReference type="RefSeq" id="WP_115390277.1">
    <property type="nucleotide sequence ID" value="NZ_JADZHC010000053.1"/>
</dbReference>
<feature type="domain" description="Mce/MlaD" evidence="8">
    <location>
        <begin position="156"/>
        <end position="214"/>
    </location>
</feature>
<evidence type="ECO:0000256" key="3">
    <source>
        <dbReference type="ARBA" id="ARBA00022519"/>
    </source>
</evidence>
<dbReference type="Pfam" id="PF02470">
    <property type="entry name" value="MlaD"/>
    <property type="match status" value="6"/>
</dbReference>
<feature type="domain" description="Mce/MlaD" evidence="8">
    <location>
        <begin position="386"/>
        <end position="447"/>
    </location>
</feature>
<sequence length="873" mass="93915">MTQIEKPKIVKKKLFSPIWLLPIVALALGAWLGLKSIKESGIEVRIHFPSASGMDVGKTLVRYQGLTVGKVVDISIDEELQGVNVDVLMDYRAEPFLRDETKFWLVTPKASITGVEGLDALFSGNYIGIQPGDGDSRYSYEAERSAPAVLPSNDGLVVELSADRLGSLDVGSPVFYRQVPVGSVVSYRLDNSDKLQLSAFIQEQYAYLVKKDSRFWNVSGIEINASLSGVKVSAESLAAILAGGINFDSPESSKNAVNGDSFTLYDNETEASGGASFILSAKNADGLNKGSPILYRGLPIGEIEEIVLADDGVALHARLDAPYSSLLTGTAQFWREGAELSLSGIKHPGRLLSGDAIAFLPGTGEAQTRYALAEQAPDLSKAKALKITLRADENPGISPDAELRYKKIAIGKVTSVALSQDFNSVEYQAEVLPEFASLLTQGSDFIAEAALDFKASLDGVSLKSGDFTTLTKGSVSLRRGQSRKGADLSKPLPLFASSAEAGHYYQGMEQLNWQLYSDDGADLSPGAPVYYKKMQIGQVKQVSWQNQDDRFAIALAIDHTFAPLLKPNAVFWRNQAVSIDAGLSGVKLDVAPLAGAIKGSISLGFLEQGEPNNKQLYASESLARNQAVAIGLSFPASATIKPGAAIRYQGHQIGEVTRVTLSDDLNSQQLSAFLYGRYAEPFLKSDSRFSLVNAEISLKGIKAPETLLTGAYISALPGQAAEVSQQFNGQVHTAVAPEADALQLVLSKASLGSVNIGTGIFFRGIQIGDVTSYRLAPKGDEVWIQTQIAAPYRHLINQSSRFYDLSGIRVDLGLFSGAQIETGSLETILAGGIGVVTELDNQSSKPLENQSLMPLHDKPERDWLNWRPRLSQP</sequence>
<feature type="domain" description="Mce/MlaD" evidence="8">
    <location>
        <begin position="41"/>
        <end position="132"/>
    </location>
</feature>
<dbReference type="Proteomes" id="UP000254069">
    <property type="component" value="Unassembled WGS sequence"/>
</dbReference>
<accession>A0A380BMW7</accession>
<feature type="domain" description="Mce/MlaD" evidence="8">
    <location>
        <begin position="515"/>
        <end position="567"/>
    </location>
</feature>
<gene>
    <name evidence="9" type="ORF">NCTC10738_03646</name>
</gene>
<evidence type="ECO:0000313" key="10">
    <source>
        <dbReference type="Proteomes" id="UP000254069"/>
    </source>
</evidence>
<evidence type="ECO:0000259" key="8">
    <source>
        <dbReference type="Pfam" id="PF02470"/>
    </source>
</evidence>
<feature type="domain" description="Mce/MlaD" evidence="8">
    <location>
        <begin position="277"/>
        <end position="362"/>
    </location>
</feature>
<evidence type="ECO:0000256" key="5">
    <source>
        <dbReference type="ARBA" id="ARBA00022989"/>
    </source>
</evidence>
<dbReference type="PANTHER" id="PTHR30462">
    <property type="entry name" value="INTERMEMBRANE TRANSPORT PROTEIN PQIB-RELATED"/>
    <property type="match status" value="1"/>
</dbReference>
<evidence type="ECO:0000256" key="2">
    <source>
        <dbReference type="ARBA" id="ARBA00022475"/>
    </source>
</evidence>
<keyword evidence="4 7" id="KW-0812">Transmembrane</keyword>
<name>A0A380BMW7_9GAMM</name>
<evidence type="ECO:0000256" key="1">
    <source>
        <dbReference type="ARBA" id="ARBA00004533"/>
    </source>
</evidence>
<dbReference type="EMBL" id="UGYO01000002">
    <property type="protein sequence ID" value="SUJ04008.1"/>
    <property type="molecule type" value="Genomic_DNA"/>
</dbReference>